<name>A0A0N4Z4C8_PARTI</name>
<dbReference type="AlphaFoldDB" id="A0A0N4Z4C8"/>
<organism evidence="2 3">
    <name type="scientific">Parastrongyloides trichosuri</name>
    <name type="common">Possum-specific nematode worm</name>
    <dbReference type="NCBI Taxonomy" id="131310"/>
    <lineage>
        <taxon>Eukaryota</taxon>
        <taxon>Metazoa</taxon>
        <taxon>Ecdysozoa</taxon>
        <taxon>Nematoda</taxon>
        <taxon>Chromadorea</taxon>
        <taxon>Rhabditida</taxon>
        <taxon>Tylenchina</taxon>
        <taxon>Panagrolaimomorpha</taxon>
        <taxon>Strongyloidoidea</taxon>
        <taxon>Strongyloididae</taxon>
        <taxon>Parastrongyloides</taxon>
    </lineage>
</organism>
<evidence type="ECO:0000313" key="3">
    <source>
        <dbReference type="WBParaSite" id="PTRK_0000184800.1"/>
    </source>
</evidence>
<proteinExistence type="predicted"/>
<evidence type="ECO:0000313" key="2">
    <source>
        <dbReference type="Proteomes" id="UP000038045"/>
    </source>
</evidence>
<keyword evidence="1" id="KW-0472">Membrane</keyword>
<keyword evidence="1" id="KW-0812">Transmembrane</keyword>
<keyword evidence="2" id="KW-1185">Reference proteome</keyword>
<reference evidence="3" key="1">
    <citation type="submission" date="2017-02" db="UniProtKB">
        <authorList>
            <consortium name="WormBaseParasite"/>
        </authorList>
    </citation>
    <scope>IDENTIFICATION</scope>
</reference>
<feature type="transmembrane region" description="Helical" evidence="1">
    <location>
        <begin position="115"/>
        <end position="135"/>
    </location>
</feature>
<accession>A0A0N4Z4C8</accession>
<dbReference type="WBParaSite" id="PTRK_0000184800.1">
    <property type="protein sequence ID" value="PTRK_0000184800.1"/>
    <property type="gene ID" value="PTRK_0000184800"/>
</dbReference>
<feature type="transmembrane region" description="Helical" evidence="1">
    <location>
        <begin position="155"/>
        <end position="177"/>
    </location>
</feature>
<keyword evidence="1" id="KW-1133">Transmembrane helix</keyword>
<protein>
    <submittedName>
        <fullName evidence="3">Conserved plasma membrane protein</fullName>
    </submittedName>
</protein>
<feature type="transmembrane region" description="Helical" evidence="1">
    <location>
        <begin position="189"/>
        <end position="211"/>
    </location>
</feature>
<sequence length="214" mass="24308">MRDIGFILGGDSAVRNPNRRQLSCEHDPPTPKTHFTYNYQCDPLPSCPEHEYYDDTESQHPYIHVKSPDPKLPAGRSLEGGIFFVPPTDSEEIISRRNTELFEDINVRKKFISNVLNIIGIMTLVVSIIIGTTYIPSVREWLHDPSNNTTVISIYYGNFGIWLLTYLVSMCYIQLILGGKTSEIGPNDVVFAVVLIFTDIINLFMALLTLLRRN</sequence>
<dbReference type="Proteomes" id="UP000038045">
    <property type="component" value="Unplaced"/>
</dbReference>
<evidence type="ECO:0000256" key="1">
    <source>
        <dbReference type="SAM" id="Phobius"/>
    </source>
</evidence>